<sequence length="118" mass="13663">GQGSTAPDWLALWAFGRLDLNLAIEEFWGLTPRQLEVLQERQTEREEEMDYRASLIAAVVMNVNRTKRTQKTTQPHDLIPRRSQQDGLRQPTKMTVERMMMHARQWTALLGGTITEVN</sequence>
<name>X1UFG8_9ZZZZ</name>
<feature type="region of interest" description="Disordered" evidence="1">
    <location>
        <begin position="67"/>
        <end position="90"/>
    </location>
</feature>
<evidence type="ECO:0000313" key="2">
    <source>
        <dbReference type="EMBL" id="GAJ02312.1"/>
    </source>
</evidence>
<protein>
    <submittedName>
        <fullName evidence="2">Uncharacterized protein</fullName>
    </submittedName>
</protein>
<dbReference type="Pfam" id="PF09550">
    <property type="entry name" value="Phage_TAC_6"/>
    <property type="match status" value="1"/>
</dbReference>
<evidence type="ECO:0000256" key="1">
    <source>
        <dbReference type="SAM" id="MobiDB-lite"/>
    </source>
</evidence>
<dbReference type="InterPro" id="IPR019056">
    <property type="entry name" value="Phage_TAC_6"/>
</dbReference>
<feature type="non-terminal residue" evidence="2">
    <location>
        <position position="1"/>
    </location>
</feature>
<dbReference type="EMBL" id="BARW01017529">
    <property type="protein sequence ID" value="GAJ02312.1"/>
    <property type="molecule type" value="Genomic_DNA"/>
</dbReference>
<accession>X1UFG8</accession>
<gene>
    <name evidence="2" type="ORF">S12H4_30249</name>
</gene>
<reference evidence="2" key="1">
    <citation type="journal article" date="2014" name="Front. Microbiol.">
        <title>High frequency of phylogenetically diverse reductive dehalogenase-homologous genes in deep subseafloor sedimentary metagenomes.</title>
        <authorList>
            <person name="Kawai M."/>
            <person name="Futagami T."/>
            <person name="Toyoda A."/>
            <person name="Takaki Y."/>
            <person name="Nishi S."/>
            <person name="Hori S."/>
            <person name="Arai W."/>
            <person name="Tsubouchi T."/>
            <person name="Morono Y."/>
            <person name="Uchiyama I."/>
            <person name="Ito T."/>
            <person name="Fujiyama A."/>
            <person name="Inagaki F."/>
            <person name="Takami H."/>
        </authorList>
    </citation>
    <scope>NUCLEOTIDE SEQUENCE</scope>
    <source>
        <strain evidence="2">Expedition CK06-06</strain>
    </source>
</reference>
<organism evidence="2">
    <name type="scientific">marine sediment metagenome</name>
    <dbReference type="NCBI Taxonomy" id="412755"/>
    <lineage>
        <taxon>unclassified sequences</taxon>
        <taxon>metagenomes</taxon>
        <taxon>ecological metagenomes</taxon>
    </lineage>
</organism>
<comment type="caution">
    <text evidence="2">The sequence shown here is derived from an EMBL/GenBank/DDBJ whole genome shotgun (WGS) entry which is preliminary data.</text>
</comment>
<dbReference type="AlphaFoldDB" id="X1UFG8"/>
<proteinExistence type="predicted"/>